<accession>A0ABU4HVQ8</accession>
<evidence type="ECO:0000256" key="2">
    <source>
        <dbReference type="SAM" id="MobiDB-lite"/>
    </source>
</evidence>
<reference evidence="5 6" key="2">
    <citation type="submission" date="2023-10" db="EMBL/GenBank/DDBJ databases">
        <authorList>
            <person name="Han X.F."/>
        </authorList>
    </citation>
    <scope>NUCLEOTIDE SEQUENCE [LARGE SCALE GENOMIC DNA]</scope>
    <source>
        <strain evidence="5 6">KCTC 39840</strain>
    </source>
</reference>
<feature type="domain" description="Big-1" evidence="4">
    <location>
        <begin position="271"/>
        <end position="376"/>
    </location>
</feature>
<proteinExistence type="inferred from homology"/>
<dbReference type="Gene3D" id="2.60.40.10">
    <property type="entry name" value="Immunoglobulins"/>
    <property type="match status" value="6"/>
</dbReference>
<feature type="region of interest" description="Disordered" evidence="2">
    <location>
        <begin position="880"/>
        <end position="924"/>
    </location>
</feature>
<feature type="compositionally biased region" description="Pro residues" evidence="2">
    <location>
        <begin position="883"/>
        <end position="917"/>
    </location>
</feature>
<keyword evidence="6" id="KW-1185">Reference proteome</keyword>
<feature type="signal peptide" evidence="3">
    <location>
        <begin position="1"/>
        <end position="26"/>
    </location>
</feature>
<reference evidence="6" key="1">
    <citation type="submission" date="2023-07" db="EMBL/GenBank/DDBJ databases">
        <title>Conexibacter stalactiti sp. nov., isolated from stalactites in a lava cave and emended description of the genus Conexibacter.</title>
        <authorList>
            <person name="Lee S.D."/>
        </authorList>
    </citation>
    <scope>NUCLEOTIDE SEQUENCE [LARGE SCALE GENOMIC DNA]</scope>
    <source>
        <strain evidence="6">KCTC 39840</strain>
    </source>
</reference>
<feature type="compositionally biased region" description="Gly residues" evidence="2">
    <location>
        <begin position="205"/>
        <end position="236"/>
    </location>
</feature>
<dbReference type="InterPro" id="IPR003344">
    <property type="entry name" value="Big_1_dom"/>
</dbReference>
<dbReference type="SUPFAM" id="SSF49373">
    <property type="entry name" value="Invasin/intimin cell-adhesion fragments"/>
    <property type="match status" value="2"/>
</dbReference>
<evidence type="ECO:0000259" key="4">
    <source>
        <dbReference type="PROSITE" id="PS51127"/>
    </source>
</evidence>
<dbReference type="EMBL" id="JAWSTH010000064">
    <property type="protein sequence ID" value="MDW5596767.1"/>
    <property type="molecule type" value="Genomic_DNA"/>
</dbReference>
<name>A0ABU4HVQ8_9ACTN</name>
<dbReference type="InterPro" id="IPR008964">
    <property type="entry name" value="Invasin/intimin_cell_adhesion"/>
</dbReference>
<keyword evidence="3" id="KW-0732">Signal</keyword>
<evidence type="ECO:0000313" key="6">
    <source>
        <dbReference type="Proteomes" id="UP001284601"/>
    </source>
</evidence>
<feature type="region of interest" description="Disordered" evidence="2">
    <location>
        <begin position="194"/>
        <end position="236"/>
    </location>
</feature>
<dbReference type="Proteomes" id="UP001284601">
    <property type="component" value="Unassembled WGS sequence"/>
</dbReference>
<evidence type="ECO:0000256" key="3">
    <source>
        <dbReference type="SAM" id="SignalP"/>
    </source>
</evidence>
<dbReference type="PROSITE" id="PS51127">
    <property type="entry name" value="BIG1"/>
    <property type="match status" value="1"/>
</dbReference>
<protein>
    <submittedName>
        <fullName evidence="5">Ig-like domain repeat protein</fullName>
    </submittedName>
</protein>
<dbReference type="Pfam" id="PF16640">
    <property type="entry name" value="Big_3_5"/>
    <property type="match status" value="4"/>
</dbReference>
<organism evidence="5 6">
    <name type="scientific">Conexibacter stalactiti</name>
    <dbReference type="NCBI Taxonomy" id="1940611"/>
    <lineage>
        <taxon>Bacteria</taxon>
        <taxon>Bacillati</taxon>
        <taxon>Actinomycetota</taxon>
        <taxon>Thermoleophilia</taxon>
        <taxon>Solirubrobacterales</taxon>
        <taxon>Conexibacteraceae</taxon>
        <taxon>Conexibacter</taxon>
    </lineage>
</organism>
<dbReference type="InterPro" id="IPR032109">
    <property type="entry name" value="Big_3_5"/>
</dbReference>
<comment type="caution">
    <text evidence="5">The sequence shown here is derived from an EMBL/GenBank/DDBJ whole genome shotgun (WGS) entry which is preliminary data.</text>
</comment>
<gene>
    <name evidence="5" type="ORF">R7226_20645</name>
</gene>
<dbReference type="RefSeq" id="WP_318599203.1">
    <property type="nucleotide sequence ID" value="NZ_JAWSTH010000064.1"/>
</dbReference>
<sequence length="1030" mass="99110">MQPIRRLLALVAVPALAALCATPAGAASSASSATFSAPPACQSQYFTVPANVTAVVVDAWGGAGGHNEHTGAGGPGAHVRTALSVNPGERLTVDVGVWGDAHGGCGLIRGGDRGGAIHGDAAGRDGYGGGSGSAVTTADVTPLVIAGGGGGGGGKGGFGSAFGGNGGAGSAAGDIGFPGQPGANGGCGGCNGQWSGAEGDDQTWGSGGAGGGGGGGYEGGGGGDGTPSGGGGGGGGGSSYAVTANPIVTYSDRVCQYPDYSPTCDGAVTFTWDLTPASIAATAGGGQQAQVGTIFDQRLTAKVLNAEGLPVEGVAVTFALPSGGASGSWPAGDGTTASATTDANGLAVAPLLRAGGAAGSWSVTATATGAGTVAYALSTTKAPTTTRVTSSADPSLVGQPVRFTANVTAAGGVPAAAGWRGIVTFYDDHTPLGAAVAVAADGSATSTTQWPILGDHPITAVYSGDANHGPSTSAVLTQQVRKVPTAVTLASDLNPSASGETVEVTATVAGHGASLLRPSGEVQFSVARLPGDAADPVGGPVTLDGDGQASATLPALTDGAYAVTASYGGQLNFEPGSGTLVQTVGPDATATALTSSVNPSVVGQPFRLTADVARTGAGAEPTGSVTFRDGADAPLCAPVALSAVATADCAVGGEPTPGALPLSASFLDPDGQYEPSSGSITQRVAPATTATTLTVASDSSAFGAPLLLRAQVEVVAPGAGEPAGTVQFAVDGRAAGAPVAVVDGAALSAPIEGLAAGPRQLSATYADGTSPLVLEPSRAVGTLVITPAPTSIEIASSAAVAPFGTALVFTATVVAETGVPVSDGDVQFLLDGAPLGAPVDVAGGVAVTPSVTGLAPGSHTITAELNGGSEFQPSSVTVTQPVLAPPADPPIVDPPPIGQPGPPAPPAPPVPPAPPLTPGRRAAPRAARLTLATRTTRAGRGGVVALALRCSGTAGTRCAGRLMLRSGRATLGTARYSLAAGRRATVRITLLRSARRTLARRGRLTLSARAVASAGKGASSKLTVRAASAR</sequence>
<feature type="chain" id="PRO_5045843809" evidence="3">
    <location>
        <begin position="27"/>
        <end position="1030"/>
    </location>
</feature>
<dbReference type="InterPro" id="IPR013783">
    <property type="entry name" value="Ig-like_fold"/>
</dbReference>
<comment type="similarity">
    <text evidence="1">Belongs to the intimin/invasin family.</text>
</comment>
<evidence type="ECO:0000256" key="1">
    <source>
        <dbReference type="ARBA" id="ARBA00010116"/>
    </source>
</evidence>
<evidence type="ECO:0000313" key="5">
    <source>
        <dbReference type="EMBL" id="MDW5596767.1"/>
    </source>
</evidence>
<dbReference type="SMART" id="SM00634">
    <property type="entry name" value="BID_1"/>
    <property type="match status" value="2"/>
</dbReference>